<organism evidence="14 15">
    <name type="scientific">Chryseolinea serpens</name>
    <dbReference type="NCBI Taxonomy" id="947013"/>
    <lineage>
        <taxon>Bacteria</taxon>
        <taxon>Pseudomonadati</taxon>
        <taxon>Bacteroidota</taxon>
        <taxon>Cytophagia</taxon>
        <taxon>Cytophagales</taxon>
        <taxon>Fulvivirgaceae</taxon>
        <taxon>Chryseolinea</taxon>
    </lineage>
</organism>
<keyword evidence="11" id="KW-0407">Ion channel</keyword>
<evidence type="ECO:0000256" key="2">
    <source>
        <dbReference type="ARBA" id="ARBA00022448"/>
    </source>
</evidence>
<evidence type="ECO:0000313" key="14">
    <source>
        <dbReference type="EMBL" id="SHH99467.1"/>
    </source>
</evidence>
<evidence type="ECO:0000259" key="13">
    <source>
        <dbReference type="SMART" id="SM00062"/>
    </source>
</evidence>
<dbReference type="STRING" id="947013.SAMN04488109_6585"/>
<evidence type="ECO:0000256" key="1">
    <source>
        <dbReference type="ARBA" id="ARBA00004141"/>
    </source>
</evidence>
<dbReference type="EMBL" id="FQWQ01000006">
    <property type="protein sequence ID" value="SHH99467.1"/>
    <property type="molecule type" value="Genomic_DNA"/>
</dbReference>
<dbReference type="InterPro" id="IPR019594">
    <property type="entry name" value="Glu/Gly-bd"/>
</dbReference>
<evidence type="ECO:0000256" key="7">
    <source>
        <dbReference type="ARBA" id="ARBA00023136"/>
    </source>
</evidence>
<keyword evidence="15" id="KW-1185">Reference proteome</keyword>
<evidence type="ECO:0000256" key="12">
    <source>
        <dbReference type="SAM" id="SignalP"/>
    </source>
</evidence>
<evidence type="ECO:0000256" key="9">
    <source>
        <dbReference type="ARBA" id="ARBA00023180"/>
    </source>
</evidence>
<evidence type="ECO:0000256" key="8">
    <source>
        <dbReference type="ARBA" id="ARBA00023170"/>
    </source>
</evidence>
<dbReference type="PANTHER" id="PTHR35936">
    <property type="entry name" value="MEMBRANE-BOUND LYTIC MUREIN TRANSGLYCOSYLASE F"/>
    <property type="match status" value="1"/>
</dbReference>
<dbReference type="SMART" id="SM00062">
    <property type="entry name" value="PBPb"/>
    <property type="match status" value="1"/>
</dbReference>
<reference evidence="14 15" key="1">
    <citation type="submission" date="2016-11" db="EMBL/GenBank/DDBJ databases">
        <authorList>
            <person name="Jaros S."/>
            <person name="Januszkiewicz K."/>
            <person name="Wedrychowicz H."/>
        </authorList>
    </citation>
    <scope>NUCLEOTIDE SEQUENCE [LARGE SCALE GENOMIC DNA]</scope>
    <source>
        <strain evidence="14 15">DSM 24574</strain>
    </source>
</reference>
<evidence type="ECO:0000256" key="6">
    <source>
        <dbReference type="ARBA" id="ARBA00023065"/>
    </source>
</evidence>
<dbReference type="Proteomes" id="UP000184212">
    <property type="component" value="Unassembled WGS sequence"/>
</dbReference>
<evidence type="ECO:0000256" key="3">
    <source>
        <dbReference type="ARBA" id="ARBA00022692"/>
    </source>
</evidence>
<gene>
    <name evidence="14" type="ORF">SAMN04488109_6585</name>
</gene>
<keyword evidence="5" id="KW-1133">Transmembrane helix</keyword>
<dbReference type="RefSeq" id="WP_073143054.1">
    <property type="nucleotide sequence ID" value="NZ_FQWQ01000006.1"/>
</dbReference>
<feature type="signal peptide" evidence="12">
    <location>
        <begin position="1"/>
        <end position="19"/>
    </location>
</feature>
<dbReference type="InterPro" id="IPR001638">
    <property type="entry name" value="Solute-binding_3/MltF_N"/>
</dbReference>
<dbReference type="Pfam" id="PF10613">
    <property type="entry name" value="Lig_chan-Glu_bd"/>
    <property type="match status" value="1"/>
</dbReference>
<evidence type="ECO:0000313" key="15">
    <source>
        <dbReference type="Proteomes" id="UP000184212"/>
    </source>
</evidence>
<keyword evidence="10" id="KW-1071">Ligand-gated ion channel</keyword>
<accession>A0A1M5XI11</accession>
<dbReference type="OrthoDB" id="973690at2"/>
<protein>
    <submittedName>
        <fullName evidence="14">ABC-type amino acid transport substrate-binding protein</fullName>
    </submittedName>
</protein>
<keyword evidence="8" id="KW-0675">Receptor</keyword>
<evidence type="ECO:0000256" key="4">
    <source>
        <dbReference type="ARBA" id="ARBA00022729"/>
    </source>
</evidence>
<feature type="domain" description="Solute-binding protein family 3/N-terminal" evidence="13">
    <location>
        <begin position="37"/>
        <end position="267"/>
    </location>
</feature>
<evidence type="ECO:0000256" key="11">
    <source>
        <dbReference type="ARBA" id="ARBA00023303"/>
    </source>
</evidence>
<keyword evidence="3" id="KW-0812">Transmembrane</keyword>
<dbReference type="GO" id="GO:0016020">
    <property type="term" value="C:membrane"/>
    <property type="evidence" value="ECO:0007669"/>
    <property type="project" value="UniProtKB-SubCell"/>
</dbReference>
<dbReference type="PANTHER" id="PTHR35936:SF19">
    <property type="entry name" value="AMINO-ACID-BINDING PROTEIN YXEM-RELATED"/>
    <property type="match status" value="1"/>
</dbReference>
<keyword evidence="4 12" id="KW-0732">Signal</keyword>
<dbReference type="Gene3D" id="3.40.190.10">
    <property type="entry name" value="Periplasmic binding protein-like II"/>
    <property type="match status" value="2"/>
</dbReference>
<keyword evidence="6" id="KW-0406">Ion transport</keyword>
<keyword evidence="2" id="KW-0813">Transport</keyword>
<sequence length="277" mass="31120">MKKWISAAVVLMVSLSAAAQKYQGNSWADTKASGKGTLTIVYYEQPGLIYKDNGQMKGVCVDILSDFSKFIQEKYSKTVTVNYAGEEREFSGFLKVVQSTPNILGVTNTSITDERKKILKFTPPFMTTQLVLLTHQNAPALTNLKDLPKVYAGFSALVITGSTHMKYADMLKKQYYPDLNITYAPSSETVIKSLTANPKIFSILDFTEYVGVVRKKLPIKRQDVDLGNAEELGFIMAKQSDWDGLWKEFLTDDYRKGVRYKKIIADNLGSTFLNLVR</sequence>
<feature type="chain" id="PRO_5012025291" evidence="12">
    <location>
        <begin position="20"/>
        <end position="277"/>
    </location>
</feature>
<proteinExistence type="predicted"/>
<evidence type="ECO:0000256" key="10">
    <source>
        <dbReference type="ARBA" id="ARBA00023286"/>
    </source>
</evidence>
<keyword evidence="7" id="KW-0472">Membrane</keyword>
<comment type="subcellular location">
    <subcellularLocation>
        <location evidence="1">Membrane</location>
        <topology evidence="1">Multi-pass membrane protein</topology>
    </subcellularLocation>
</comment>
<dbReference type="AlphaFoldDB" id="A0A1M5XI11"/>
<name>A0A1M5XI11_9BACT</name>
<evidence type="ECO:0000256" key="5">
    <source>
        <dbReference type="ARBA" id="ARBA00022989"/>
    </source>
</evidence>
<dbReference type="SUPFAM" id="SSF53850">
    <property type="entry name" value="Periplasmic binding protein-like II"/>
    <property type="match status" value="1"/>
</dbReference>
<dbReference type="GO" id="GO:0015276">
    <property type="term" value="F:ligand-gated monoatomic ion channel activity"/>
    <property type="evidence" value="ECO:0007669"/>
    <property type="project" value="InterPro"/>
</dbReference>
<keyword evidence="9" id="KW-0325">Glycoprotein</keyword>